<comment type="caution">
    <text evidence="6">The sequence shown here is derived from an EMBL/GenBank/DDBJ whole genome shotgun (WGS) entry which is preliminary data.</text>
</comment>
<keyword evidence="2 5" id="KW-0812">Transmembrane</keyword>
<feature type="transmembrane region" description="Helical" evidence="5">
    <location>
        <begin position="54"/>
        <end position="76"/>
    </location>
</feature>
<evidence type="ECO:0000256" key="4">
    <source>
        <dbReference type="ARBA" id="ARBA00023136"/>
    </source>
</evidence>
<evidence type="ECO:0000256" key="5">
    <source>
        <dbReference type="SAM" id="Phobius"/>
    </source>
</evidence>
<sequence length="319" mass="34685">MKPEIVSLIDGIDVTLNAGGMNTINIVLAFVMYGVALGIKPGMFVEVFKKPKSVLVGACSQIILLPLFTFLLALALGSSISWTMAMGMILVASCPGGNISNFISSLSKANVELSVSLTAISTALAILTTPFNFWFYGNLYMDLSNIAGEVPQLAIPLWDVFKTIFILLGIPLTLGILTAHYLPKIAEKLKKPMQIFSILFFIAMIVLSFMGNIDAFLKCIKYIFLIVLIHNLLALLLGYGTSSAFRLNARDRRTITIETGIQNSGLGLVLLLGTSIFADFPPHGGTLVITAWWGIWHIVSGLVAALLFNLSDRKKRIRA</sequence>
<organism evidence="6 7">
    <name type="scientific">Candidatus Cryptobacteroides avistercoris</name>
    <dbReference type="NCBI Taxonomy" id="2840758"/>
    <lineage>
        <taxon>Bacteria</taxon>
        <taxon>Pseudomonadati</taxon>
        <taxon>Bacteroidota</taxon>
        <taxon>Bacteroidia</taxon>
        <taxon>Bacteroidales</taxon>
        <taxon>Candidatus Cryptobacteroides</taxon>
    </lineage>
</organism>
<feature type="transmembrane region" description="Helical" evidence="5">
    <location>
        <begin position="195"/>
        <end position="213"/>
    </location>
</feature>
<name>A0A9D9IX57_9BACT</name>
<feature type="transmembrane region" description="Helical" evidence="5">
    <location>
        <begin position="115"/>
        <end position="135"/>
    </location>
</feature>
<dbReference type="Proteomes" id="UP000823769">
    <property type="component" value="Unassembled WGS sequence"/>
</dbReference>
<feature type="transmembrane region" description="Helical" evidence="5">
    <location>
        <begin position="290"/>
        <end position="310"/>
    </location>
</feature>
<protein>
    <submittedName>
        <fullName evidence="6">Bile acid:sodium symporter family protein</fullName>
    </submittedName>
</protein>
<keyword evidence="3 5" id="KW-1133">Transmembrane helix</keyword>
<dbReference type="PANTHER" id="PTHR10361:SF28">
    <property type="entry name" value="P3 PROTEIN-RELATED"/>
    <property type="match status" value="1"/>
</dbReference>
<dbReference type="Pfam" id="PF01758">
    <property type="entry name" value="SBF"/>
    <property type="match status" value="1"/>
</dbReference>
<feature type="transmembrane region" description="Helical" evidence="5">
    <location>
        <begin position="23"/>
        <end position="42"/>
    </location>
</feature>
<evidence type="ECO:0000256" key="3">
    <source>
        <dbReference type="ARBA" id="ARBA00022989"/>
    </source>
</evidence>
<dbReference type="InterPro" id="IPR038770">
    <property type="entry name" value="Na+/solute_symporter_sf"/>
</dbReference>
<comment type="subcellular location">
    <subcellularLocation>
        <location evidence="1">Membrane</location>
        <topology evidence="1">Multi-pass membrane protein</topology>
    </subcellularLocation>
</comment>
<accession>A0A9D9IX57</accession>
<evidence type="ECO:0000313" key="6">
    <source>
        <dbReference type="EMBL" id="MBO8480030.1"/>
    </source>
</evidence>
<dbReference type="InterPro" id="IPR002657">
    <property type="entry name" value="BilAc:Na_symport/Acr3"/>
</dbReference>
<dbReference type="AlphaFoldDB" id="A0A9D9IX57"/>
<evidence type="ECO:0000313" key="7">
    <source>
        <dbReference type="Proteomes" id="UP000823769"/>
    </source>
</evidence>
<reference evidence="6" key="2">
    <citation type="journal article" date="2021" name="PeerJ">
        <title>Extensive microbial diversity within the chicken gut microbiome revealed by metagenomics and culture.</title>
        <authorList>
            <person name="Gilroy R."/>
            <person name="Ravi A."/>
            <person name="Getino M."/>
            <person name="Pursley I."/>
            <person name="Horton D.L."/>
            <person name="Alikhan N.F."/>
            <person name="Baker D."/>
            <person name="Gharbi K."/>
            <person name="Hall N."/>
            <person name="Watson M."/>
            <person name="Adriaenssens E.M."/>
            <person name="Foster-Nyarko E."/>
            <person name="Jarju S."/>
            <person name="Secka A."/>
            <person name="Antonio M."/>
            <person name="Oren A."/>
            <person name="Chaudhuri R.R."/>
            <person name="La Ragione R."/>
            <person name="Hildebrand F."/>
            <person name="Pallen M.J."/>
        </authorList>
    </citation>
    <scope>NUCLEOTIDE SEQUENCE</scope>
    <source>
        <strain evidence="6">B3-1481</strain>
    </source>
</reference>
<evidence type="ECO:0000256" key="2">
    <source>
        <dbReference type="ARBA" id="ARBA00022692"/>
    </source>
</evidence>
<dbReference type="InterPro" id="IPR004710">
    <property type="entry name" value="Bilac:Na_transpt"/>
</dbReference>
<dbReference type="Gene3D" id="1.20.1530.20">
    <property type="match status" value="1"/>
</dbReference>
<feature type="transmembrane region" description="Helical" evidence="5">
    <location>
        <begin position="82"/>
        <end position="103"/>
    </location>
</feature>
<feature type="transmembrane region" description="Helical" evidence="5">
    <location>
        <begin position="260"/>
        <end position="278"/>
    </location>
</feature>
<evidence type="ECO:0000256" key="1">
    <source>
        <dbReference type="ARBA" id="ARBA00004141"/>
    </source>
</evidence>
<gene>
    <name evidence="6" type="ORF">IAB76_02830</name>
</gene>
<keyword evidence="4 5" id="KW-0472">Membrane</keyword>
<dbReference type="EMBL" id="JADILW010000042">
    <property type="protein sequence ID" value="MBO8480030.1"/>
    <property type="molecule type" value="Genomic_DNA"/>
</dbReference>
<dbReference type="GO" id="GO:0016020">
    <property type="term" value="C:membrane"/>
    <property type="evidence" value="ECO:0007669"/>
    <property type="project" value="UniProtKB-SubCell"/>
</dbReference>
<dbReference type="PANTHER" id="PTHR10361">
    <property type="entry name" value="SODIUM-BILE ACID COTRANSPORTER"/>
    <property type="match status" value="1"/>
</dbReference>
<feature type="transmembrane region" description="Helical" evidence="5">
    <location>
        <begin position="164"/>
        <end position="183"/>
    </location>
</feature>
<proteinExistence type="predicted"/>
<reference evidence="6" key="1">
    <citation type="submission" date="2020-10" db="EMBL/GenBank/DDBJ databases">
        <authorList>
            <person name="Gilroy R."/>
        </authorList>
    </citation>
    <scope>NUCLEOTIDE SEQUENCE</scope>
    <source>
        <strain evidence="6">B3-1481</strain>
    </source>
</reference>
<feature type="transmembrane region" description="Helical" evidence="5">
    <location>
        <begin position="219"/>
        <end position="239"/>
    </location>
</feature>